<protein>
    <submittedName>
        <fullName evidence="1">Uncharacterized protein</fullName>
    </submittedName>
</protein>
<name>A0A2X3HAQ6_9LIST</name>
<evidence type="ECO:0000313" key="1">
    <source>
        <dbReference type="EMBL" id="SQC68324.1"/>
    </source>
</evidence>
<dbReference type="EMBL" id="UAWT01000009">
    <property type="protein sequence ID" value="SQC68324.1"/>
    <property type="molecule type" value="Genomic_DNA"/>
</dbReference>
<evidence type="ECO:0000313" key="2">
    <source>
        <dbReference type="Proteomes" id="UP000250257"/>
    </source>
</evidence>
<gene>
    <name evidence="1" type="ORF">NCTC13940_00951</name>
</gene>
<dbReference type="AlphaFoldDB" id="A0A2X3HAQ6"/>
<reference evidence="1 2" key="1">
    <citation type="submission" date="2018-06" db="EMBL/GenBank/DDBJ databases">
        <authorList>
            <consortium name="Pathogen Informatics"/>
            <person name="Doyle S."/>
        </authorList>
    </citation>
    <scope>NUCLEOTIDE SEQUENCE [LARGE SCALE GENOMIC DNA]</scope>
    <source>
        <strain evidence="1 2">NCTC13940</strain>
    </source>
</reference>
<organism evidence="1 2">
    <name type="scientific">Listeria fleischmannii subsp. fleischmannii</name>
    <dbReference type="NCBI Taxonomy" id="1671902"/>
    <lineage>
        <taxon>Bacteria</taxon>
        <taxon>Bacillati</taxon>
        <taxon>Bacillota</taxon>
        <taxon>Bacilli</taxon>
        <taxon>Bacillales</taxon>
        <taxon>Listeriaceae</taxon>
        <taxon>Listeria</taxon>
    </lineage>
</organism>
<sequence>MKKASFLTGAKLMPFKIAAATEPPTSPIKTAIAL</sequence>
<proteinExistence type="predicted"/>
<accession>A0A2X3HAQ6</accession>
<dbReference type="Proteomes" id="UP000250257">
    <property type="component" value="Unassembled WGS sequence"/>
</dbReference>